<name>A0ABT5HT85_9CAUL</name>
<dbReference type="Proteomes" id="UP001214854">
    <property type="component" value="Unassembled WGS sequence"/>
</dbReference>
<evidence type="ECO:0008006" key="4">
    <source>
        <dbReference type="Google" id="ProtNLM"/>
    </source>
</evidence>
<reference evidence="2 3" key="1">
    <citation type="submission" date="2023-01" db="EMBL/GenBank/DDBJ databases">
        <title>Novel species of the genus Asticcacaulis isolated from rivers.</title>
        <authorList>
            <person name="Lu H."/>
        </authorList>
    </citation>
    <scope>NUCLEOTIDE SEQUENCE [LARGE SCALE GENOMIC DNA]</scope>
    <source>
        <strain evidence="2 3">BYS171W</strain>
    </source>
</reference>
<keyword evidence="3" id="KW-1185">Reference proteome</keyword>
<dbReference type="EMBL" id="JAQQKX010000005">
    <property type="protein sequence ID" value="MDC7683254.1"/>
    <property type="molecule type" value="Genomic_DNA"/>
</dbReference>
<dbReference type="RefSeq" id="WP_272747728.1">
    <property type="nucleotide sequence ID" value="NZ_JAQQKX010000005.1"/>
</dbReference>
<comment type="caution">
    <text evidence="2">The sequence shown here is derived from an EMBL/GenBank/DDBJ whole genome shotgun (WGS) entry which is preliminary data.</text>
</comment>
<evidence type="ECO:0000313" key="2">
    <source>
        <dbReference type="EMBL" id="MDC7683254.1"/>
    </source>
</evidence>
<keyword evidence="1" id="KW-0812">Transmembrane</keyword>
<sequence>MGGFILLVSLALFFLCIVLTIFPQPKFIIKTRKQSSFGVFASFLLFAVGAALLPPVAPSADEKNTQQLAASISSSSSQAAKAEFSQELINNQARNYVQEIIDRAANCDAYGTKIALAAENNDAVAMYEAAQSGQPACYDAAQRLKNLKPPVYVSADGAKQLQEAVNKMGDAYYEKAYSFTLFKKIADGDTRASVISEAKQSGERIQAATIMGFALVNSVLHQEGAAPDAIMPKGSEK</sequence>
<feature type="transmembrane region" description="Helical" evidence="1">
    <location>
        <begin position="37"/>
        <end position="57"/>
    </location>
</feature>
<organism evidence="2 3">
    <name type="scientific">Asticcacaulis aquaticus</name>
    <dbReference type="NCBI Taxonomy" id="2984212"/>
    <lineage>
        <taxon>Bacteria</taxon>
        <taxon>Pseudomonadati</taxon>
        <taxon>Pseudomonadota</taxon>
        <taxon>Alphaproteobacteria</taxon>
        <taxon>Caulobacterales</taxon>
        <taxon>Caulobacteraceae</taxon>
        <taxon>Asticcacaulis</taxon>
    </lineage>
</organism>
<gene>
    <name evidence="2" type="ORF">PQU92_08195</name>
</gene>
<keyword evidence="1" id="KW-1133">Transmembrane helix</keyword>
<proteinExistence type="predicted"/>
<keyword evidence="1" id="KW-0472">Membrane</keyword>
<accession>A0ABT5HT85</accession>
<evidence type="ECO:0000256" key="1">
    <source>
        <dbReference type="SAM" id="Phobius"/>
    </source>
</evidence>
<feature type="transmembrane region" description="Helical" evidence="1">
    <location>
        <begin position="6"/>
        <end position="25"/>
    </location>
</feature>
<protein>
    <recommendedName>
        <fullName evidence="4">DUF4142 domain-containing protein</fullName>
    </recommendedName>
</protein>
<evidence type="ECO:0000313" key="3">
    <source>
        <dbReference type="Proteomes" id="UP001214854"/>
    </source>
</evidence>